<keyword evidence="1" id="KW-0805">Transcription regulation</keyword>
<dbReference type="AlphaFoldDB" id="A0A1T4WBZ7"/>
<dbReference type="PANTHER" id="PTHR30154:SF34">
    <property type="entry name" value="TRANSCRIPTIONAL REGULATOR AZLB"/>
    <property type="match status" value="1"/>
</dbReference>
<dbReference type="GO" id="GO:0043565">
    <property type="term" value="F:sequence-specific DNA binding"/>
    <property type="evidence" value="ECO:0007669"/>
    <property type="project" value="InterPro"/>
</dbReference>
<dbReference type="CDD" id="cd00090">
    <property type="entry name" value="HTH_ARSR"/>
    <property type="match status" value="1"/>
</dbReference>
<dbReference type="GO" id="GO:0005829">
    <property type="term" value="C:cytosol"/>
    <property type="evidence" value="ECO:0007669"/>
    <property type="project" value="TreeGrafter"/>
</dbReference>
<evidence type="ECO:0000313" key="6">
    <source>
        <dbReference type="Proteomes" id="UP000190027"/>
    </source>
</evidence>
<dbReference type="InterPro" id="IPR019885">
    <property type="entry name" value="Tscrpt_reg_HTH_AsnC-type_CS"/>
</dbReference>
<dbReference type="InterPro" id="IPR011008">
    <property type="entry name" value="Dimeric_a/b-barrel"/>
</dbReference>
<protein>
    <submittedName>
        <fullName evidence="5">Lrp/AsnC family transcriptional regulator, leucine-responsive regulatory protein</fullName>
    </submittedName>
</protein>
<dbReference type="EMBL" id="FUYC01000002">
    <property type="protein sequence ID" value="SKA74822.1"/>
    <property type="molecule type" value="Genomic_DNA"/>
</dbReference>
<sequence length="163" mass="18086">MLDDLDKRILNILQKDTRATNAAIGEAVGLSAAAVHGRIKRLEKRGIIRRFTVELDPDALHMQVLAFAQVFLQEMRRSEEAAAAFARIPEVVEVHYTVGEACFLLKLRCPDTASLEHVLTNINDIPPVRATQTIIVLRSGKQQINPPLYVNQIPTLPADAAQE</sequence>
<dbReference type="Pfam" id="PF13404">
    <property type="entry name" value="HTH_AsnC-type"/>
    <property type="match status" value="1"/>
</dbReference>
<dbReference type="InterPro" id="IPR019887">
    <property type="entry name" value="Tscrpt_reg_AsnC/Lrp_C"/>
</dbReference>
<dbReference type="RefSeq" id="WP_078716334.1">
    <property type="nucleotide sequence ID" value="NZ_FUYC01000002.1"/>
</dbReference>
<keyword evidence="6" id="KW-1185">Reference proteome</keyword>
<keyword evidence="2" id="KW-0238">DNA-binding</keyword>
<evidence type="ECO:0000259" key="4">
    <source>
        <dbReference type="PROSITE" id="PS50956"/>
    </source>
</evidence>
<dbReference type="Gene3D" id="1.10.10.10">
    <property type="entry name" value="Winged helix-like DNA-binding domain superfamily/Winged helix DNA-binding domain"/>
    <property type="match status" value="1"/>
</dbReference>
<evidence type="ECO:0000256" key="1">
    <source>
        <dbReference type="ARBA" id="ARBA00023015"/>
    </source>
</evidence>
<dbReference type="InterPro" id="IPR036390">
    <property type="entry name" value="WH_DNA-bd_sf"/>
</dbReference>
<dbReference type="SUPFAM" id="SSF54909">
    <property type="entry name" value="Dimeric alpha+beta barrel"/>
    <property type="match status" value="1"/>
</dbReference>
<dbReference type="GO" id="GO:0006355">
    <property type="term" value="P:regulation of DNA-templated transcription"/>
    <property type="evidence" value="ECO:0007669"/>
    <property type="project" value="UniProtKB-ARBA"/>
</dbReference>
<dbReference type="PROSITE" id="PS00519">
    <property type="entry name" value="HTH_ASNC_1"/>
    <property type="match status" value="1"/>
</dbReference>
<name>A0A1T4WBZ7_9BACT</name>
<dbReference type="PANTHER" id="PTHR30154">
    <property type="entry name" value="LEUCINE-RESPONSIVE REGULATORY PROTEIN"/>
    <property type="match status" value="1"/>
</dbReference>
<dbReference type="Proteomes" id="UP000190027">
    <property type="component" value="Unassembled WGS sequence"/>
</dbReference>
<dbReference type="SMART" id="SM00344">
    <property type="entry name" value="HTH_ASNC"/>
    <property type="match status" value="1"/>
</dbReference>
<dbReference type="SUPFAM" id="SSF46785">
    <property type="entry name" value="Winged helix' DNA-binding domain"/>
    <property type="match status" value="1"/>
</dbReference>
<evidence type="ECO:0000256" key="2">
    <source>
        <dbReference type="ARBA" id="ARBA00023125"/>
    </source>
</evidence>
<dbReference type="InterPro" id="IPR019888">
    <property type="entry name" value="Tscrpt_reg_AsnC-like"/>
</dbReference>
<feature type="domain" description="HTH asnC-type" evidence="4">
    <location>
        <begin position="2"/>
        <end position="68"/>
    </location>
</feature>
<dbReference type="InterPro" id="IPR000485">
    <property type="entry name" value="AsnC-type_HTH_dom"/>
</dbReference>
<accession>A0A1T4WBZ7</accession>
<reference evidence="5 6" key="1">
    <citation type="submission" date="2017-02" db="EMBL/GenBank/DDBJ databases">
        <authorList>
            <person name="Peterson S.W."/>
        </authorList>
    </citation>
    <scope>NUCLEOTIDE SEQUENCE [LARGE SCALE GENOMIC DNA]</scope>
    <source>
        <strain evidence="5 6">DSM 16080</strain>
    </source>
</reference>
<dbReference type="PROSITE" id="PS50956">
    <property type="entry name" value="HTH_ASNC_2"/>
    <property type="match status" value="1"/>
</dbReference>
<dbReference type="OrthoDB" id="9813313at2"/>
<evidence type="ECO:0000313" key="5">
    <source>
        <dbReference type="EMBL" id="SKA74822.1"/>
    </source>
</evidence>
<keyword evidence="3" id="KW-0804">Transcription</keyword>
<dbReference type="InterPro" id="IPR036388">
    <property type="entry name" value="WH-like_DNA-bd_sf"/>
</dbReference>
<dbReference type="Pfam" id="PF01037">
    <property type="entry name" value="AsnC_trans_reg"/>
    <property type="match status" value="1"/>
</dbReference>
<organism evidence="5 6">
    <name type="scientific">Paucidesulfovibrio gracilis DSM 16080</name>
    <dbReference type="NCBI Taxonomy" id="1121449"/>
    <lineage>
        <taxon>Bacteria</taxon>
        <taxon>Pseudomonadati</taxon>
        <taxon>Thermodesulfobacteriota</taxon>
        <taxon>Desulfovibrionia</taxon>
        <taxon>Desulfovibrionales</taxon>
        <taxon>Desulfovibrionaceae</taxon>
        <taxon>Paucidesulfovibrio</taxon>
    </lineage>
</organism>
<dbReference type="InterPro" id="IPR011991">
    <property type="entry name" value="ArsR-like_HTH"/>
</dbReference>
<dbReference type="PRINTS" id="PR00033">
    <property type="entry name" value="HTHASNC"/>
</dbReference>
<gene>
    <name evidence="5" type="ORF">SAMN02745704_00778</name>
</gene>
<dbReference type="GO" id="GO:0043200">
    <property type="term" value="P:response to amino acid"/>
    <property type="evidence" value="ECO:0007669"/>
    <property type="project" value="TreeGrafter"/>
</dbReference>
<dbReference type="STRING" id="1121449.SAMN02745704_00778"/>
<proteinExistence type="predicted"/>
<evidence type="ECO:0000256" key="3">
    <source>
        <dbReference type="ARBA" id="ARBA00023163"/>
    </source>
</evidence>
<dbReference type="Gene3D" id="3.30.70.920">
    <property type="match status" value="1"/>
</dbReference>